<dbReference type="RefSeq" id="WP_244527519.1">
    <property type="nucleotide sequence ID" value="NZ_FOCQ01000007.1"/>
</dbReference>
<keyword evidence="2" id="KW-0326">Glycosidase</keyword>
<dbReference type="GO" id="GO:0008061">
    <property type="term" value="F:chitin binding"/>
    <property type="evidence" value="ECO:0007669"/>
    <property type="project" value="InterPro"/>
</dbReference>
<organism evidence="5 6">
    <name type="scientific">Lihuaxuella thermophila</name>
    <dbReference type="NCBI Taxonomy" id="1173111"/>
    <lineage>
        <taxon>Bacteria</taxon>
        <taxon>Bacillati</taxon>
        <taxon>Bacillota</taxon>
        <taxon>Bacilli</taxon>
        <taxon>Bacillales</taxon>
        <taxon>Thermoactinomycetaceae</taxon>
        <taxon>Lihuaxuella</taxon>
    </lineage>
</organism>
<dbReference type="PANTHER" id="PTHR46066">
    <property type="entry name" value="CHITINASE DOMAIN-CONTAINING PROTEIN 1 FAMILY MEMBER"/>
    <property type="match status" value="1"/>
</dbReference>
<dbReference type="Gene3D" id="3.20.20.80">
    <property type="entry name" value="Glycosidases"/>
    <property type="match status" value="1"/>
</dbReference>
<dbReference type="SUPFAM" id="SSF51445">
    <property type="entry name" value="(Trans)glycosidases"/>
    <property type="match status" value="1"/>
</dbReference>
<reference evidence="5 6" key="1">
    <citation type="submission" date="2016-10" db="EMBL/GenBank/DDBJ databases">
        <authorList>
            <person name="de Groot N.N."/>
        </authorList>
    </citation>
    <scope>NUCLEOTIDE SEQUENCE [LARGE SCALE GENOMIC DNA]</scope>
    <source>
        <strain evidence="5 6">DSM 46701</strain>
    </source>
</reference>
<accession>A0A1H8EUB4</accession>
<proteinExistence type="predicted"/>
<evidence type="ECO:0000256" key="3">
    <source>
        <dbReference type="SAM" id="MobiDB-lite"/>
    </source>
</evidence>
<dbReference type="PANTHER" id="PTHR46066:SF2">
    <property type="entry name" value="CHITINASE DOMAIN-CONTAINING PROTEIN 1"/>
    <property type="match status" value="1"/>
</dbReference>
<dbReference type="InterPro" id="IPR017853">
    <property type="entry name" value="GH"/>
</dbReference>
<dbReference type="InterPro" id="IPR001223">
    <property type="entry name" value="Glyco_hydro18_cat"/>
</dbReference>
<feature type="compositionally biased region" description="Polar residues" evidence="3">
    <location>
        <begin position="39"/>
        <end position="48"/>
    </location>
</feature>
<name>A0A1H8EUB4_9BACL</name>
<feature type="region of interest" description="Disordered" evidence="3">
    <location>
        <begin position="34"/>
        <end position="77"/>
    </location>
</feature>
<dbReference type="GO" id="GO:0016798">
    <property type="term" value="F:hydrolase activity, acting on glycosyl bonds"/>
    <property type="evidence" value="ECO:0007669"/>
    <property type="project" value="UniProtKB-KW"/>
</dbReference>
<dbReference type="GO" id="GO:0070492">
    <property type="term" value="F:oligosaccharide binding"/>
    <property type="evidence" value="ECO:0007669"/>
    <property type="project" value="TreeGrafter"/>
</dbReference>
<dbReference type="Gene3D" id="3.10.50.10">
    <property type="match status" value="1"/>
</dbReference>
<dbReference type="CDD" id="cd02874">
    <property type="entry name" value="GH18_CFLE_spore_hydrolase"/>
    <property type="match status" value="1"/>
</dbReference>
<dbReference type="EMBL" id="FOCQ01000007">
    <property type="protein sequence ID" value="SEN22507.1"/>
    <property type="molecule type" value="Genomic_DNA"/>
</dbReference>
<dbReference type="InterPro" id="IPR041704">
    <property type="entry name" value="CFLE_GH18"/>
</dbReference>
<protein>
    <submittedName>
        <fullName evidence="5">Spore germination protein</fullName>
    </submittedName>
</protein>
<keyword evidence="6" id="KW-1185">Reference proteome</keyword>
<dbReference type="InterPro" id="IPR029070">
    <property type="entry name" value="Chitinase_insertion_sf"/>
</dbReference>
<sequence>MNLKWQGDIMRRIGLIFMATILLLAGCNGARFGGEDKQATPQKMTNRTAHPEAVPMKSRGRVLPDERGENNLRGGGGKQRIESIGFLEPVDPQTAVSDVSEVARNLTYVAFFSYRVQPDGNLVPLNDAAPLAAARRNNAVPMLVITNFAEGNFSPDIAHRLFTDRAASQRLIRNVIRVMKEKGYRALNVDFEHIREQDRRLFNGFLETLLPRVKKEGYVVSTALAPKSSDRQGGPWHGAHDYAFHGRVADFVMLMTYEWGWTGGPPMAVSPIPQVRKVVDYAVTKIPREKIIMGAPLYGYDWTLPYRKGGPPAKRVSPQEAKVFALRKAIKIQYNNRDQAPYYYYTDDRGKKHVVWFENEQSAQAKFNLVKEYRLRGIGYWVLGEDFPDNWSLLNDNFIIRKY</sequence>
<evidence type="ECO:0000256" key="1">
    <source>
        <dbReference type="ARBA" id="ARBA00022801"/>
    </source>
</evidence>
<evidence type="ECO:0000313" key="5">
    <source>
        <dbReference type="EMBL" id="SEN22507.1"/>
    </source>
</evidence>
<dbReference type="Proteomes" id="UP000199695">
    <property type="component" value="Unassembled WGS sequence"/>
</dbReference>
<keyword evidence="1" id="KW-0378">Hydrolase</keyword>
<dbReference type="AlphaFoldDB" id="A0A1H8EUB4"/>
<gene>
    <name evidence="5" type="ORF">SAMN05444955_107151</name>
</gene>
<evidence type="ECO:0000313" key="6">
    <source>
        <dbReference type="Proteomes" id="UP000199695"/>
    </source>
</evidence>
<dbReference type="SMART" id="SM00636">
    <property type="entry name" value="Glyco_18"/>
    <property type="match status" value="1"/>
</dbReference>
<dbReference type="GO" id="GO:0005975">
    <property type="term" value="P:carbohydrate metabolic process"/>
    <property type="evidence" value="ECO:0007669"/>
    <property type="project" value="InterPro"/>
</dbReference>
<dbReference type="GO" id="GO:0012505">
    <property type="term" value="C:endomembrane system"/>
    <property type="evidence" value="ECO:0007669"/>
    <property type="project" value="TreeGrafter"/>
</dbReference>
<dbReference type="STRING" id="1173111.SAMN05444955_107151"/>
<dbReference type="PROSITE" id="PS51257">
    <property type="entry name" value="PROKAR_LIPOPROTEIN"/>
    <property type="match status" value="1"/>
</dbReference>
<feature type="domain" description="GH18" evidence="4">
    <location>
        <begin position="81"/>
        <end position="403"/>
    </location>
</feature>
<dbReference type="Pfam" id="PF00704">
    <property type="entry name" value="Glyco_hydro_18"/>
    <property type="match status" value="1"/>
</dbReference>
<dbReference type="InterPro" id="IPR011583">
    <property type="entry name" value="Chitinase_II/V-like_cat"/>
</dbReference>
<dbReference type="PROSITE" id="PS51910">
    <property type="entry name" value="GH18_2"/>
    <property type="match status" value="1"/>
</dbReference>
<evidence type="ECO:0000256" key="2">
    <source>
        <dbReference type="ARBA" id="ARBA00023295"/>
    </source>
</evidence>
<evidence type="ECO:0000259" key="4">
    <source>
        <dbReference type="PROSITE" id="PS51910"/>
    </source>
</evidence>